<evidence type="ECO:0000313" key="3">
    <source>
        <dbReference type="Proteomes" id="UP000189670"/>
    </source>
</evidence>
<gene>
    <name evidence="2" type="ORF">OMM_05331</name>
</gene>
<feature type="coiled-coil region" evidence="1">
    <location>
        <begin position="269"/>
        <end position="296"/>
    </location>
</feature>
<organism evidence="2 3">
    <name type="scientific">Candidatus Magnetoglobus multicellularis str. Araruama</name>
    <dbReference type="NCBI Taxonomy" id="890399"/>
    <lineage>
        <taxon>Bacteria</taxon>
        <taxon>Pseudomonadati</taxon>
        <taxon>Thermodesulfobacteriota</taxon>
        <taxon>Desulfobacteria</taxon>
        <taxon>Desulfobacterales</taxon>
        <taxon>Desulfobacteraceae</taxon>
        <taxon>Candidatus Magnetoglobus</taxon>
    </lineage>
</organism>
<evidence type="ECO:0008006" key="4">
    <source>
        <dbReference type="Google" id="ProtNLM"/>
    </source>
</evidence>
<reference evidence="3" key="1">
    <citation type="submission" date="2012-11" db="EMBL/GenBank/DDBJ databases">
        <authorList>
            <person name="Lucero-Rivera Y.E."/>
            <person name="Tovar-Ramirez D."/>
        </authorList>
    </citation>
    <scope>NUCLEOTIDE SEQUENCE [LARGE SCALE GENOMIC DNA]</scope>
    <source>
        <strain evidence="3">Araruama</strain>
    </source>
</reference>
<protein>
    <recommendedName>
        <fullName evidence="4">Transposase</fullName>
    </recommendedName>
</protein>
<dbReference type="AlphaFoldDB" id="A0A1V1NX11"/>
<keyword evidence="1" id="KW-0175">Coiled coil</keyword>
<accession>A0A1V1NX11</accession>
<comment type="caution">
    <text evidence="2">The sequence shown here is derived from an EMBL/GenBank/DDBJ whole genome shotgun (WGS) entry which is preliminary data.</text>
</comment>
<evidence type="ECO:0000256" key="1">
    <source>
        <dbReference type="SAM" id="Coils"/>
    </source>
</evidence>
<dbReference type="EMBL" id="ATBP01001568">
    <property type="protein sequence ID" value="ETR67085.1"/>
    <property type="molecule type" value="Genomic_DNA"/>
</dbReference>
<proteinExistence type="predicted"/>
<dbReference type="Proteomes" id="UP000189670">
    <property type="component" value="Unassembled WGS sequence"/>
</dbReference>
<evidence type="ECO:0000313" key="2">
    <source>
        <dbReference type="EMBL" id="ETR67085.1"/>
    </source>
</evidence>
<sequence length="520" mass="59780">MIIMKDIDTISGTKFIRRKDLTPLVRLEIAYKALMAITYGLWGTITELSREHEVSRTFIYSLASLLLESSTNIFSGVISKLNPNIKRVLFTYILSLRLEGRCSNLSISILLKRYGCKYNSVGYISQILNIIGGLLPSTLKNEEENIQFVIFASDEIFSNGKPILVTVDPISSAILRIELVDKRTAEAWKHHWNCIEDDGYIALYLVCDGGTALEKAHKESLSDAIKQPDTYHAVAHILGLLDKRLEQAAYKAIEKEYKMNETIGENITEEVLNKKILRYEEAVKEAKERIEEYETFHFLYISIIKELELFDKDGNLKDKEVVNQNITAALDLLEEMGKNSVIQSVKKIRRNLPDMLNYFDIAKSVITKISKTIPIDQEILSCLFIAWQYRKNRIKSKCTRRKKYYAENEETMLDIVSEVIGEEYESIKDNVFNELSTIVQSSSLVECINSILRPYLNCSKNQITQETLNLIMFYHNHRRYTDGIRKGKTPKELLTGKKQDKDWVELLLEIIEVESPGILS</sequence>
<name>A0A1V1NX11_9BACT</name>